<reference evidence="1 2" key="1">
    <citation type="journal article" date="2019" name="Sci. Rep.">
        <title>Orb-weaving spider Araneus ventricosus genome elucidates the spidroin gene catalogue.</title>
        <authorList>
            <person name="Kono N."/>
            <person name="Nakamura H."/>
            <person name="Ohtoshi R."/>
            <person name="Moran D.A.P."/>
            <person name="Shinohara A."/>
            <person name="Yoshida Y."/>
            <person name="Fujiwara M."/>
            <person name="Mori M."/>
            <person name="Tomita M."/>
            <person name="Arakawa K."/>
        </authorList>
    </citation>
    <scope>NUCLEOTIDE SEQUENCE [LARGE SCALE GENOMIC DNA]</scope>
</reference>
<name>A0A4Y2A8L0_ARAVE</name>
<dbReference type="Proteomes" id="UP000499080">
    <property type="component" value="Unassembled WGS sequence"/>
</dbReference>
<keyword evidence="2" id="KW-1185">Reference proteome</keyword>
<sequence>MEVCEVHEWVAENDSEEITDQEIVETVLQTNADLIEEPEVNDRVTTDDGFRALEIALRFVQYCSESTPTDILLMRRWRDLAA</sequence>
<dbReference type="EMBL" id="BGPR01000009">
    <property type="protein sequence ID" value="GBL76123.1"/>
    <property type="molecule type" value="Genomic_DNA"/>
</dbReference>
<dbReference type="OrthoDB" id="6753532at2759"/>
<evidence type="ECO:0000313" key="1">
    <source>
        <dbReference type="EMBL" id="GBL76123.1"/>
    </source>
</evidence>
<organism evidence="1 2">
    <name type="scientific">Araneus ventricosus</name>
    <name type="common">Orbweaver spider</name>
    <name type="synonym">Epeira ventricosa</name>
    <dbReference type="NCBI Taxonomy" id="182803"/>
    <lineage>
        <taxon>Eukaryota</taxon>
        <taxon>Metazoa</taxon>
        <taxon>Ecdysozoa</taxon>
        <taxon>Arthropoda</taxon>
        <taxon>Chelicerata</taxon>
        <taxon>Arachnida</taxon>
        <taxon>Araneae</taxon>
        <taxon>Araneomorphae</taxon>
        <taxon>Entelegynae</taxon>
        <taxon>Araneoidea</taxon>
        <taxon>Araneidae</taxon>
        <taxon>Araneus</taxon>
    </lineage>
</organism>
<accession>A0A4Y2A8L0</accession>
<evidence type="ECO:0000313" key="2">
    <source>
        <dbReference type="Proteomes" id="UP000499080"/>
    </source>
</evidence>
<proteinExistence type="predicted"/>
<comment type="caution">
    <text evidence="1">The sequence shown here is derived from an EMBL/GenBank/DDBJ whole genome shotgun (WGS) entry which is preliminary data.</text>
</comment>
<gene>
    <name evidence="1" type="ORF">AVEN_234416_1</name>
</gene>
<dbReference type="AlphaFoldDB" id="A0A4Y2A8L0"/>
<protein>
    <submittedName>
        <fullName evidence="1">Uncharacterized protein</fullName>
    </submittedName>
</protein>